<dbReference type="InterPro" id="IPR003593">
    <property type="entry name" value="AAA+_ATPase"/>
</dbReference>
<evidence type="ECO:0000256" key="1">
    <source>
        <dbReference type="ARBA" id="ARBA00004651"/>
    </source>
</evidence>
<dbReference type="SUPFAM" id="SSF52540">
    <property type="entry name" value="P-loop containing nucleoside triphosphate hydrolases"/>
    <property type="match status" value="1"/>
</dbReference>
<feature type="transmembrane region" description="Helical" evidence="8">
    <location>
        <begin position="170"/>
        <end position="190"/>
    </location>
</feature>
<dbReference type="GO" id="GO:0016887">
    <property type="term" value="F:ATP hydrolysis activity"/>
    <property type="evidence" value="ECO:0007669"/>
    <property type="project" value="InterPro"/>
</dbReference>
<keyword evidence="6 8" id="KW-1133">Transmembrane helix</keyword>
<dbReference type="Gene3D" id="1.20.1560.10">
    <property type="entry name" value="ABC transporter type 1, transmembrane domain"/>
    <property type="match status" value="1"/>
</dbReference>
<protein>
    <submittedName>
        <fullName evidence="11">ABC transporter ATP-binding protein</fullName>
    </submittedName>
</protein>
<evidence type="ECO:0000256" key="6">
    <source>
        <dbReference type="ARBA" id="ARBA00022989"/>
    </source>
</evidence>
<dbReference type="GO" id="GO:0005886">
    <property type="term" value="C:plasma membrane"/>
    <property type="evidence" value="ECO:0007669"/>
    <property type="project" value="UniProtKB-SubCell"/>
</dbReference>
<dbReference type="Proteomes" id="UP001165986">
    <property type="component" value="Unassembled WGS sequence"/>
</dbReference>
<feature type="transmembrane region" description="Helical" evidence="8">
    <location>
        <begin position="253"/>
        <end position="275"/>
    </location>
</feature>
<dbReference type="EMBL" id="VJXY01000032">
    <property type="protein sequence ID" value="MBD6618867.1"/>
    <property type="molecule type" value="Genomic_DNA"/>
</dbReference>
<keyword evidence="4" id="KW-0547">Nucleotide-binding</keyword>
<keyword evidence="7 8" id="KW-0472">Membrane</keyword>
<keyword evidence="2" id="KW-0813">Transport</keyword>
<dbReference type="AlphaFoldDB" id="A0AA40VT63"/>
<dbReference type="FunFam" id="3.40.50.300:FF:000287">
    <property type="entry name" value="Multidrug ABC transporter ATP-binding protein"/>
    <property type="match status" value="1"/>
</dbReference>
<evidence type="ECO:0000313" key="12">
    <source>
        <dbReference type="Proteomes" id="UP001165986"/>
    </source>
</evidence>
<dbReference type="InterPro" id="IPR036640">
    <property type="entry name" value="ABC1_TM_sf"/>
</dbReference>
<keyword evidence="5 11" id="KW-0067">ATP-binding</keyword>
<dbReference type="InterPro" id="IPR039421">
    <property type="entry name" value="Type_1_exporter"/>
</dbReference>
<sequence>MKLHTRLFSPDLVWFLQFSLTFFQKYWGQWVLLILAVLFQLAFEVLVPFAYQLIFDRAIVNRDANFLILLLSGLGVAFIIQSLAGLSQDYLSARIGAGVLKDIRLKMFNHLQHLSLGFYTRVQAGELMSRFSSDLADIERAIVIDIPMGTFNILLMVISTLLLFVVEWRLALVTLVTLFVGFMGPHLFGLRVAKTSYRRRQDEAKVLNILQENISAQPVIRNFGLQKLALFQFREQLIVLLHSSLRSNFYSVLLGRLSNLSINFLQLLIIGFGAFLAMRGYLTTGALVGFISLLLNVNIATDGLTQQVPALIRTTSGMLRIKELLAEQPEVTDLADALPLSQLAKDIRFENVTFNYYGTQPILDKISFTIQVGESVAFVGPSGSGKSTILNLLVRFYDPNEGSVLFNGYDLRQVTQASLRAQIGTVFQETFLFNTTIRENICLGKPDATDVEIEAAAKAAEIHDTIRRFPQGYDTVVGERGGQISGGQRQRIAIARAILRNPAILILDEATSSLDPETELAINTTLSNLAIGRTVISVTHRLTSVVNCDRIFVLERGKLIEQGTHKELLKLRSLYYRLWCKQRGESQVGENSLEQPKLGDFSH</sequence>
<dbReference type="Pfam" id="PF00664">
    <property type="entry name" value="ABC_membrane"/>
    <property type="match status" value="1"/>
</dbReference>
<accession>A0AA40VT63</accession>
<evidence type="ECO:0000256" key="4">
    <source>
        <dbReference type="ARBA" id="ARBA00022741"/>
    </source>
</evidence>
<dbReference type="PANTHER" id="PTHR43394">
    <property type="entry name" value="ATP-DEPENDENT PERMEASE MDL1, MITOCHONDRIAL"/>
    <property type="match status" value="1"/>
</dbReference>
<feature type="transmembrane region" description="Helical" evidence="8">
    <location>
        <begin position="30"/>
        <end position="54"/>
    </location>
</feature>
<dbReference type="PROSITE" id="PS00211">
    <property type="entry name" value="ABC_TRANSPORTER_1"/>
    <property type="match status" value="1"/>
</dbReference>
<dbReference type="GO" id="GO:0005524">
    <property type="term" value="F:ATP binding"/>
    <property type="evidence" value="ECO:0007669"/>
    <property type="project" value="UniProtKB-KW"/>
</dbReference>
<keyword evidence="12" id="KW-1185">Reference proteome</keyword>
<dbReference type="Pfam" id="PF00005">
    <property type="entry name" value="ABC_tran"/>
    <property type="match status" value="1"/>
</dbReference>
<organism evidence="11 12">
    <name type="scientific">Komarekiella delphini-convector SJRDD-AB1</name>
    <dbReference type="NCBI Taxonomy" id="2593771"/>
    <lineage>
        <taxon>Bacteria</taxon>
        <taxon>Bacillati</taxon>
        <taxon>Cyanobacteriota</taxon>
        <taxon>Cyanophyceae</taxon>
        <taxon>Nostocales</taxon>
        <taxon>Nostocaceae</taxon>
        <taxon>Komarekiella</taxon>
        <taxon>Komarekiella delphini-convector</taxon>
    </lineage>
</organism>
<evidence type="ECO:0000256" key="8">
    <source>
        <dbReference type="SAM" id="Phobius"/>
    </source>
</evidence>
<evidence type="ECO:0000259" key="9">
    <source>
        <dbReference type="PROSITE" id="PS50893"/>
    </source>
</evidence>
<dbReference type="PROSITE" id="PS50893">
    <property type="entry name" value="ABC_TRANSPORTER_2"/>
    <property type="match status" value="1"/>
</dbReference>
<feature type="transmembrane region" description="Helical" evidence="8">
    <location>
        <begin position="66"/>
        <end position="86"/>
    </location>
</feature>
<reference evidence="11" key="1">
    <citation type="submission" date="2019-07" db="EMBL/GenBank/DDBJ databases">
        <title>Toxilogical consequences of a new and cryptic species of cyanobacteria (Komarekiella delphini-convector) recovered from the epidermis of a bottlenose dolphin and 1500 ft. in the air.</title>
        <authorList>
            <person name="Brown A.O."/>
            <person name="Dvorak P."/>
            <person name="Villanueva C.D."/>
            <person name="Foss A.J."/>
            <person name="Garvey A.D."/>
            <person name="Gibson Q.A."/>
            <person name="Johansen J.R."/>
            <person name="Casamatta D.A."/>
        </authorList>
    </citation>
    <scope>NUCLEOTIDE SEQUENCE</scope>
    <source>
        <strain evidence="11">SJRDD-AB1</strain>
    </source>
</reference>
<comment type="caution">
    <text evidence="11">The sequence shown here is derived from an EMBL/GenBank/DDBJ whole genome shotgun (WGS) entry which is preliminary data.</text>
</comment>
<dbReference type="PANTHER" id="PTHR43394:SF1">
    <property type="entry name" value="ATP-BINDING CASSETTE SUB-FAMILY B MEMBER 10, MITOCHONDRIAL"/>
    <property type="match status" value="1"/>
</dbReference>
<evidence type="ECO:0000256" key="3">
    <source>
        <dbReference type="ARBA" id="ARBA00022692"/>
    </source>
</evidence>
<dbReference type="RefSeq" id="WP_191760069.1">
    <property type="nucleotide sequence ID" value="NZ_VJXY01000032.1"/>
</dbReference>
<evidence type="ECO:0000256" key="7">
    <source>
        <dbReference type="ARBA" id="ARBA00023136"/>
    </source>
</evidence>
<dbReference type="GO" id="GO:0015421">
    <property type="term" value="F:ABC-type oligopeptide transporter activity"/>
    <property type="evidence" value="ECO:0007669"/>
    <property type="project" value="TreeGrafter"/>
</dbReference>
<dbReference type="InterPro" id="IPR011527">
    <property type="entry name" value="ABC1_TM_dom"/>
</dbReference>
<evidence type="ECO:0000313" key="11">
    <source>
        <dbReference type="EMBL" id="MBD6618867.1"/>
    </source>
</evidence>
<dbReference type="InterPro" id="IPR027417">
    <property type="entry name" value="P-loop_NTPase"/>
</dbReference>
<evidence type="ECO:0000256" key="2">
    <source>
        <dbReference type="ARBA" id="ARBA00022448"/>
    </source>
</evidence>
<name>A0AA40VT63_9NOST</name>
<evidence type="ECO:0000259" key="10">
    <source>
        <dbReference type="PROSITE" id="PS50929"/>
    </source>
</evidence>
<feature type="transmembrane region" description="Helical" evidence="8">
    <location>
        <begin position="142"/>
        <end position="164"/>
    </location>
</feature>
<proteinExistence type="predicted"/>
<comment type="subcellular location">
    <subcellularLocation>
        <location evidence="1">Cell membrane</location>
        <topology evidence="1">Multi-pass membrane protein</topology>
    </subcellularLocation>
</comment>
<evidence type="ECO:0000256" key="5">
    <source>
        <dbReference type="ARBA" id="ARBA00022840"/>
    </source>
</evidence>
<keyword evidence="3 8" id="KW-0812">Transmembrane</keyword>
<dbReference type="PROSITE" id="PS50929">
    <property type="entry name" value="ABC_TM1F"/>
    <property type="match status" value="1"/>
</dbReference>
<dbReference type="InterPro" id="IPR003439">
    <property type="entry name" value="ABC_transporter-like_ATP-bd"/>
</dbReference>
<dbReference type="InterPro" id="IPR017871">
    <property type="entry name" value="ABC_transporter-like_CS"/>
</dbReference>
<feature type="domain" description="ABC transmembrane type-1" evidence="10">
    <location>
        <begin position="31"/>
        <end position="313"/>
    </location>
</feature>
<dbReference type="SUPFAM" id="SSF90123">
    <property type="entry name" value="ABC transporter transmembrane region"/>
    <property type="match status" value="1"/>
</dbReference>
<feature type="domain" description="ABC transporter" evidence="9">
    <location>
        <begin position="347"/>
        <end position="581"/>
    </location>
</feature>
<gene>
    <name evidence="11" type="ORF">FNW02_24335</name>
</gene>
<dbReference type="CDD" id="cd07346">
    <property type="entry name" value="ABC_6TM_exporters"/>
    <property type="match status" value="1"/>
</dbReference>
<dbReference type="Gene3D" id="3.40.50.300">
    <property type="entry name" value="P-loop containing nucleotide triphosphate hydrolases"/>
    <property type="match status" value="1"/>
</dbReference>
<dbReference type="SMART" id="SM00382">
    <property type="entry name" value="AAA"/>
    <property type="match status" value="1"/>
</dbReference>